<evidence type="ECO:0000256" key="2">
    <source>
        <dbReference type="SAM" id="Phobius"/>
    </source>
</evidence>
<keyword evidence="2" id="KW-0472">Membrane</keyword>
<dbReference type="RefSeq" id="XP_004343631.1">
    <property type="nucleotide sequence ID" value="XM_004343581.1"/>
</dbReference>
<keyword evidence="2" id="KW-1133">Transmembrane helix</keyword>
<keyword evidence="5" id="KW-1185">Reference proteome</keyword>
<evidence type="ECO:0000259" key="3">
    <source>
        <dbReference type="Pfam" id="PF00149"/>
    </source>
</evidence>
<dbReference type="InterPro" id="IPR051158">
    <property type="entry name" value="Metallophosphoesterase_sf"/>
</dbReference>
<feature type="transmembrane region" description="Helical" evidence="2">
    <location>
        <begin position="46"/>
        <end position="65"/>
    </location>
</feature>
<sequence length="501" mass="55623">MMLDLLDLLVRWMVSDSNTILFSLSAAILVPIAVAMRRFRAMGLRVSFTLSIYTACFLFFLLILHHKAQFATDWANLLLYSIISILHVFVYLYHLAFGFAWNLRPGFIYTAGLPGYCFFLAIMLFVPGFIFARLCSLVIALASSTGPGVWAVESLCSALPSPLTDELVLVALFSLLFTWSIIFHQAGLPALELVELNIDHARVHPTLCRLPVPHYPYNSEKLEKTKQGSPSSLGSAKTFTVGQISDPHLGLFMTAAQLRSVCEEVVALKPTFVFLTGDYFAAEVQREAYAGRQLKWALEPLASADGHVFACLGNHDYEGLPLIQATFKSLGIRLLCDESETIQADFGAVQVIGTHYVLAERRKADHLQKICAKFPATVAAHSEDQHDGADDERNTEATEGDAAVSTTRLMLVHDPKGFAAVDPDERVIAFAGHNHGGQIGLETFGIRWTLPRAVFPSFTDLGLWTKGRNYWYVHRGTGQHAFPFRWGVQRERSLLKVTISN</sequence>
<dbReference type="AlphaFoldDB" id="L8H5R1"/>
<dbReference type="PANTHER" id="PTHR31302:SF21">
    <property type="entry name" value="CALCINEURIN-LIKE PHOSPHOESTERASE DOMAIN-CONTAINING PROTEIN"/>
    <property type="match status" value="1"/>
</dbReference>
<dbReference type="EMBL" id="KB007910">
    <property type="protein sequence ID" value="ELR20500.1"/>
    <property type="molecule type" value="Genomic_DNA"/>
</dbReference>
<organism evidence="4 5">
    <name type="scientific">Acanthamoeba castellanii (strain ATCC 30010 / Neff)</name>
    <dbReference type="NCBI Taxonomy" id="1257118"/>
    <lineage>
        <taxon>Eukaryota</taxon>
        <taxon>Amoebozoa</taxon>
        <taxon>Discosea</taxon>
        <taxon>Longamoebia</taxon>
        <taxon>Centramoebida</taxon>
        <taxon>Acanthamoebidae</taxon>
        <taxon>Acanthamoeba</taxon>
    </lineage>
</organism>
<dbReference type="Pfam" id="PF00149">
    <property type="entry name" value="Metallophos"/>
    <property type="match status" value="1"/>
</dbReference>
<gene>
    <name evidence="4" type="ORF">ACA1_098460</name>
</gene>
<dbReference type="GeneID" id="14921358"/>
<keyword evidence="2" id="KW-0812">Transmembrane</keyword>
<dbReference type="SUPFAM" id="SSF56300">
    <property type="entry name" value="Metallo-dependent phosphatases"/>
    <property type="match status" value="1"/>
</dbReference>
<feature type="transmembrane region" description="Helical" evidence="2">
    <location>
        <begin position="77"/>
        <end position="101"/>
    </location>
</feature>
<evidence type="ECO:0000313" key="5">
    <source>
        <dbReference type="Proteomes" id="UP000011083"/>
    </source>
</evidence>
<evidence type="ECO:0000313" key="4">
    <source>
        <dbReference type="EMBL" id="ELR20500.1"/>
    </source>
</evidence>
<dbReference type="InterPro" id="IPR004843">
    <property type="entry name" value="Calcineurin-like_PHP"/>
</dbReference>
<feature type="region of interest" description="Disordered" evidence="1">
    <location>
        <begin position="381"/>
        <end position="401"/>
    </location>
</feature>
<accession>L8H5R1</accession>
<dbReference type="Proteomes" id="UP000011083">
    <property type="component" value="Unassembled WGS sequence"/>
</dbReference>
<dbReference type="KEGG" id="acan:ACA1_098460"/>
<reference evidence="4 5" key="1">
    <citation type="journal article" date="2013" name="Genome Biol.">
        <title>Genome of Acanthamoeba castellanii highlights extensive lateral gene transfer and early evolution of tyrosine kinase signaling.</title>
        <authorList>
            <person name="Clarke M."/>
            <person name="Lohan A.J."/>
            <person name="Liu B."/>
            <person name="Lagkouvardos I."/>
            <person name="Roy S."/>
            <person name="Zafar N."/>
            <person name="Bertelli C."/>
            <person name="Schilde C."/>
            <person name="Kianianmomeni A."/>
            <person name="Burglin T.R."/>
            <person name="Frech C."/>
            <person name="Turcotte B."/>
            <person name="Kopec K.O."/>
            <person name="Synnott J.M."/>
            <person name="Choo C."/>
            <person name="Paponov I."/>
            <person name="Finkler A."/>
            <person name="Soon Heng Tan C."/>
            <person name="Hutchins A.P."/>
            <person name="Weinmeier T."/>
            <person name="Rattei T."/>
            <person name="Chu J.S."/>
            <person name="Gimenez G."/>
            <person name="Irimia M."/>
            <person name="Rigden D.J."/>
            <person name="Fitzpatrick D.A."/>
            <person name="Lorenzo-Morales J."/>
            <person name="Bateman A."/>
            <person name="Chiu C.H."/>
            <person name="Tang P."/>
            <person name="Hegemann P."/>
            <person name="Fromm H."/>
            <person name="Raoult D."/>
            <person name="Greub G."/>
            <person name="Miranda-Saavedra D."/>
            <person name="Chen N."/>
            <person name="Nash P."/>
            <person name="Ginger M.L."/>
            <person name="Horn M."/>
            <person name="Schaap P."/>
            <person name="Caler L."/>
            <person name="Loftus B."/>
        </authorList>
    </citation>
    <scope>NUCLEOTIDE SEQUENCE [LARGE SCALE GENOMIC DNA]</scope>
    <source>
        <strain evidence="4 5">Neff</strain>
    </source>
</reference>
<dbReference type="OrthoDB" id="17780at2759"/>
<proteinExistence type="predicted"/>
<name>L8H5R1_ACACF</name>
<feature type="compositionally biased region" description="Basic and acidic residues" evidence="1">
    <location>
        <begin position="381"/>
        <end position="396"/>
    </location>
</feature>
<feature type="domain" description="Calcineurin-like phosphoesterase" evidence="3">
    <location>
        <begin position="240"/>
        <end position="321"/>
    </location>
</feature>
<evidence type="ECO:0000256" key="1">
    <source>
        <dbReference type="SAM" id="MobiDB-lite"/>
    </source>
</evidence>
<protein>
    <submittedName>
        <fullName evidence="4">Metallophosphoesterase</fullName>
    </submittedName>
</protein>
<dbReference type="GO" id="GO:0016787">
    <property type="term" value="F:hydrolase activity"/>
    <property type="evidence" value="ECO:0007669"/>
    <property type="project" value="InterPro"/>
</dbReference>
<dbReference type="VEuPathDB" id="AmoebaDB:ACA1_098460"/>
<feature type="transmembrane region" description="Helical" evidence="2">
    <location>
        <begin position="20"/>
        <end position="39"/>
    </location>
</feature>
<feature type="transmembrane region" description="Helical" evidence="2">
    <location>
        <begin position="113"/>
        <end position="142"/>
    </location>
</feature>
<dbReference type="InterPro" id="IPR029052">
    <property type="entry name" value="Metallo-depent_PP-like"/>
</dbReference>
<dbReference type="Gene3D" id="3.60.21.10">
    <property type="match status" value="1"/>
</dbReference>
<dbReference type="PANTHER" id="PTHR31302">
    <property type="entry name" value="TRANSMEMBRANE PROTEIN WITH METALLOPHOSPHOESTERASE DOMAIN-RELATED"/>
    <property type="match status" value="1"/>
</dbReference>